<dbReference type="Proteomes" id="UP000007110">
    <property type="component" value="Unassembled WGS sequence"/>
</dbReference>
<proteinExistence type="predicted"/>
<evidence type="ECO:0000313" key="1">
    <source>
        <dbReference type="EnsemblMetazoa" id="XP_030854087"/>
    </source>
</evidence>
<organism evidence="1 2">
    <name type="scientific">Strongylocentrotus purpuratus</name>
    <name type="common">Purple sea urchin</name>
    <dbReference type="NCBI Taxonomy" id="7668"/>
    <lineage>
        <taxon>Eukaryota</taxon>
        <taxon>Metazoa</taxon>
        <taxon>Echinodermata</taxon>
        <taxon>Eleutherozoa</taxon>
        <taxon>Echinozoa</taxon>
        <taxon>Echinoidea</taxon>
        <taxon>Euechinoidea</taxon>
        <taxon>Echinacea</taxon>
        <taxon>Camarodonta</taxon>
        <taxon>Echinidea</taxon>
        <taxon>Strongylocentrotidae</taxon>
        <taxon>Strongylocentrotus</taxon>
    </lineage>
</organism>
<protein>
    <recommendedName>
        <fullName evidence="3">Sulfotransferase</fullName>
    </recommendedName>
</protein>
<accession>A0A7M7PNH6</accession>
<dbReference type="PANTHER" id="PTHR48312:SF1">
    <property type="entry name" value="SULFOTRANSFERASE"/>
    <property type="match status" value="1"/>
</dbReference>
<dbReference type="OrthoDB" id="10047557at2759"/>
<evidence type="ECO:0008006" key="3">
    <source>
        <dbReference type="Google" id="ProtNLM"/>
    </source>
</evidence>
<dbReference type="PANTHER" id="PTHR48312">
    <property type="match status" value="1"/>
</dbReference>
<dbReference type="AlphaFoldDB" id="A0A7M7PNH6"/>
<dbReference type="OMA" id="NTQAWFE"/>
<dbReference type="InterPro" id="IPR027417">
    <property type="entry name" value="P-loop_NTPase"/>
</dbReference>
<dbReference type="EnsemblMetazoa" id="XM_030998227">
    <property type="protein sequence ID" value="XP_030854087"/>
    <property type="gene ID" value="LOC100893243"/>
</dbReference>
<dbReference type="KEGG" id="spu:100893243"/>
<dbReference type="Gene3D" id="3.40.50.300">
    <property type="entry name" value="P-loop containing nucleotide triphosphate hydrolases"/>
    <property type="match status" value="1"/>
</dbReference>
<dbReference type="GeneID" id="100893243"/>
<dbReference type="SUPFAM" id="SSF52540">
    <property type="entry name" value="P-loop containing nucleoside triphosphate hydrolases"/>
    <property type="match status" value="1"/>
</dbReference>
<keyword evidence="2" id="KW-1185">Reference proteome</keyword>
<dbReference type="RefSeq" id="XP_030854087.1">
    <property type="nucleotide sequence ID" value="XM_030998227.1"/>
</dbReference>
<reference evidence="1" key="2">
    <citation type="submission" date="2021-01" db="UniProtKB">
        <authorList>
            <consortium name="EnsemblMetazoa"/>
        </authorList>
    </citation>
    <scope>IDENTIFICATION</scope>
</reference>
<sequence>MTDEKPFRVIIWAVPRSISTCVLKCLGFQPNTQAWFEPYCLAFFTDITCKKMGVSLPRYIKDFNPEAFAGGMASAVKGTKMENAYSPGEIDLSLILRDGVRDQLDSLPAGKSHIIKDMAYSVTGFYDMLPSKESNFKHVFLIRKPECMFPSWRRLLMIQLKIMGMEAGKPIEDATFDMTTDVPFMMPGYMYKCQFDLWKHVRENIDPNPVIIDADELAMHPAELLPKLCEVSGMPFDPSLLEWDESPDCCGEWRSLFPLKKKDGTLNGQQHEMALHSTCFKAPRPPVPRDEMTPDMIKCVDATKDYYAEMASHRIKPNP</sequence>
<evidence type="ECO:0000313" key="2">
    <source>
        <dbReference type="Proteomes" id="UP000007110"/>
    </source>
</evidence>
<dbReference type="InParanoid" id="A0A7M7PNH6"/>
<reference evidence="2" key="1">
    <citation type="submission" date="2015-02" db="EMBL/GenBank/DDBJ databases">
        <title>Genome sequencing for Strongylocentrotus purpuratus.</title>
        <authorList>
            <person name="Murali S."/>
            <person name="Liu Y."/>
            <person name="Vee V."/>
            <person name="English A."/>
            <person name="Wang M."/>
            <person name="Skinner E."/>
            <person name="Han Y."/>
            <person name="Muzny D.M."/>
            <person name="Worley K.C."/>
            <person name="Gibbs R.A."/>
        </authorList>
    </citation>
    <scope>NUCLEOTIDE SEQUENCE</scope>
</reference>
<name>A0A7M7PNH6_STRPU</name>